<organism evidence="11 12">
    <name type="scientific">Lepraria finkii</name>
    <dbReference type="NCBI Taxonomy" id="1340010"/>
    <lineage>
        <taxon>Eukaryota</taxon>
        <taxon>Fungi</taxon>
        <taxon>Dikarya</taxon>
        <taxon>Ascomycota</taxon>
        <taxon>Pezizomycotina</taxon>
        <taxon>Lecanoromycetes</taxon>
        <taxon>OSLEUM clade</taxon>
        <taxon>Lecanoromycetidae</taxon>
        <taxon>Lecanorales</taxon>
        <taxon>Lecanorineae</taxon>
        <taxon>Stereocaulaceae</taxon>
        <taxon>Lepraria</taxon>
    </lineage>
</organism>
<dbReference type="InterPro" id="IPR044066">
    <property type="entry name" value="TRIAD_supradom"/>
</dbReference>
<dbReference type="Pfam" id="PF01485">
    <property type="entry name" value="IBR"/>
    <property type="match status" value="2"/>
</dbReference>
<evidence type="ECO:0000256" key="7">
    <source>
        <dbReference type="ARBA" id="ARBA00022786"/>
    </source>
</evidence>
<dbReference type="InterPro" id="IPR031127">
    <property type="entry name" value="E3_UB_ligase_RBR"/>
</dbReference>
<dbReference type="SMART" id="SM00647">
    <property type="entry name" value="IBR"/>
    <property type="match status" value="1"/>
</dbReference>
<evidence type="ECO:0000256" key="1">
    <source>
        <dbReference type="ARBA" id="ARBA00001798"/>
    </source>
</evidence>
<keyword evidence="6" id="KW-0863">Zinc-finger</keyword>
<keyword evidence="5" id="KW-0677">Repeat</keyword>
<evidence type="ECO:0000313" key="11">
    <source>
        <dbReference type="EMBL" id="KAL2058343.1"/>
    </source>
</evidence>
<dbReference type="EC" id="2.3.2.31" evidence="2"/>
<accession>A0ABR4BQD8</accession>
<keyword evidence="8" id="KW-0862">Zinc</keyword>
<feature type="compositionally biased region" description="Low complexity" evidence="9">
    <location>
        <begin position="155"/>
        <end position="167"/>
    </location>
</feature>
<sequence length="449" mass="50309">MGVDAPCLHELDRIDDATASLILQLHNRDVEELLHASKGKGRDGEPSDADLAIATYQKELQEKNTVLADQRLARSLTQAVISDATLLRESLAEENAATEDRAFAHRLAGINAPSAVPEQRTADYTLDDGFLARLAALYVSGCNDDSDTSENMTNANSPAAAESSARAASRQKTSTAVHLQCTACDMEKPLFNIFQTPCGHHYCQECLQTLFELSTTDETLFPPRCCRQEIPLPSVKIYLSPALLHKFALKSIEFKTSDRTYCSRPACSSFIASVNITGERATCTACGTHTCTICKNNAHDGDCPEDTATQQLLETAREQGWQRCYNCRRLVELDVGCNHMICPCSAQFCYVCGERWKTCPCDQWNEDRLMARANQVIARDRPQGGVARERQVDQAVANLRERHNCIHENWGYVSGSHRCEECYFQLPRYIFECRQCRMLACQRCRRNRL</sequence>
<dbReference type="Proteomes" id="UP001590951">
    <property type="component" value="Unassembled WGS sequence"/>
</dbReference>
<dbReference type="PANTHER" id="PTHR11685">
    <property type="entry name" value="RBR FAMILY RING FINGER AND IBR DOMAIN-CONTAINING"/>
    <property type="match status" value="1"/>
</dbReference>
<evidence type="ECO:0000256" key="9">
    <source>
        <dbReference type="SAM" id="MobiDB-lite"/>
    </source>
</evidence>
<keyword evidence="3" id="KW-0808">Transferase</keyword>
<feature type="region of interest" description="Disordered" evidence="9">
    <location>
        <begin position="147"/>
        <end position="167"/>
    </location>
</feature>
<dbReference type="CDD" id="cd20335">
    <property type="entry name" value="BRcat_RBR"/>
    <property type="match status" value="1"/>
</dbReference>
<dbReference type="PROSITE" id="PS00518">
    <property type="entry name" value="ZF_RING_1"/>
    <property type="match status" value="1"/>
</dbReference>
<proteinExistence type="predicted"/>
<evidence type="ECO:0000259" key="10">
    <source>
        <dbReference type="PROSITE" id="PS51873"/>
    </source>
</evidence>
<evidence type="ECO:0000256" key="6">
    <source>
        <dbReference type="ARBA" id="ARBA00022771"/>
    </source>
</evidence>
<dbReference type="InterPro" id="IPR013083">
    <property type="entry name" value="Znf_RING/FYVE/PHD"/>
</dbReference>
<dbReference type="Gene3D" id="1.20.120.1750">
    <property type="match status" value="1"/>
</dbReference>
<feature type="domain" description="RING-type" evidence="10">
    <location>
        <begin position="177"/>
        <end position="370"/>
    </location>
</feature>
<keyword evidence="7" id="KW-0833">Ubl conjugation pathway</keyword>
<dbReference type="InterPro" id="IPR002867">
    <property type="entry name" value="IBR_dom"/>
</dbReference>
<evidence type="ECO:0000256" key="5">
    <source>
        <dbReference type="ARBA" id="ARBA00022737"/>
    </source>
</evidence>
<evidence type="ECO:0000256" key="4">
    <source>
        <dbReference type="ARBA" id="ARBA00022723"/>
    </source>
</evidence>
<dbReference type="PROSITE" id="PS51873">
    <property type="entry name" value="TRIAD"/>
    <property type="match status" value="1"/>
</dbReference>
<dbReference type="InterPro" id="IPR017907">
    <property type="entry name" value="Znf_RING_CS"/>
</dbReference>
<keyword evidence="12" id="KW-1185">Reference proteome</keyword>
<evidence type="ECO:0000313" key="12">
    <source>
        <dbReference type="Proteomes" id="UP001590951"/>
    </source>
</evidence>
<dbReference type="Gene3D" id="3.30.40.10">
    <property type="entry name" value="Zinc/RING finger domain, C3HC4 (zinc finger)"/>
    <property type="match status" value="1"/>
</dbReference>
<evidence type="ECO:0000256" key="8">
    <source>
        <dbReference type="ARBA" id="ARBA00022833"/>
    </source>
</evidence>
<dbReference type="EMBL" id="JBHFEH010000002">
    <property type="protein sequence ID" value="KAL2058343.1"/>
    <property type="molecule type" value="Genomic_DNA"/>
</dbReference>
<keyword evidence="4" id="KW-0479">Metal-binding</keyword>
<dbReference type="CDD" id="cd22584">
    <property type="entry name" value="Rcat_RBR_unk"/>
    <property type="match status" value="1"/>
</dbReference>
<reference evidence="11 12" key="1">
    <citation type="submission" date="2024-09" db="EMBL/GenBank/DDBJ databases">
        <title>Rethinking Asexuality: The Enigmatic Case of Functional Sexual Genes in Lepraria (Stereocaulaceae).</title>
        <authorList>
            <person name="Doellman M."/>
            <person name="Sun Y."/>
            <person name="Barcenas-Pena A."/>
            <person name="Lumbsch H.T."/>
            <person name="Grewe F."/>
        </authorList>
    </citation>
    <scope>NUCLEOTIDE SEQUENCE [LARGE SCALE GENOMIC DNA]</scope>
    <source>
        <strain evidence="11 12">Grewe 0041</strain>
    </source>
</reference>
<comment type="catalytic activity">
    <reaction evidence="1">
        <text>[E2 ubiquitin-conjugating enzyme]-S-ubiquitinyl-L-cysteine + [acceptor protein]-L-lysine = [E2 ubiquitin-conjugating enzyme]-L-cysteine + [acceptor protein]-N(6)-ubiquitinyl-L-lysine.</text>
        <dbReference type="EC" id="2.3.2.31"/>
    </reaction>
</comment>
<dbReference type="SUPFAM" id="SSF57850">
    <property type="entry name" value="RING/U-box"/>
    <property type="match status" value="3"/>
</dbReference>
<evidence type="ECO:0000256" key="3">
    <source>
        <dbReference type="ARBA" id="ARBA00022679"/>
    </source>
</evidence>
<comment type="caution">
    <text evidence="11">The sequence shown here is derived from an EMBL/GenBank/DDBJ whole genome shotgun (WGS) entry which is preliminary data.</text>
</comment>
<name>A0ABR4BQD8_9LECA</name>
<gene>
    <name evidence="11" type="ORF">ABVK25_001071</name>
</gene>
<evidence type="ECO:0000256" key="2">
    <source>
        <dbReference type="ARBA" id="ARBA00012251"/>
    </source>
</evidence>
<protein>
    <recommendedName>
        <fullName evidence="2">RBR-type E3 ubiquitin transferase</fullName>
        <ecNumber evidence="2">2.3.2.31</ecNumber>
    </recommendedName>
</protein>